<organism evidence="2 3">
    <name type="scientific">Aphis glycines</name>
    <name type="common">Soybean aphid</name>
    <dbReference type="NCBI Taxonomy" id="307491"/>
    <lineage>
        <taxon>Eukaryota</taxon>
        <taxon>Metazoa</taxon>
        <taxon>Ecdysozoa</taxon>
        <taxon>Arthropoda</taxon>
        <taxon>Hexapoda</taxon>
        <taxon>Insecta</taxon>
        <taxon>Pterygota</taxon>
        <taxon>Neoptera</taxon>
        <taxon>Paraneoptera</taxon>
        <taxon>Hemiptera</taxon>
        <taxon>Sternorrhyncha</taxon>
        <taxon>Aphidomorpha</taxon>
        <taxon>Aphidoidea</taxon>
        <taxon>Aphididae</taxon>
        <taxon>Aphidini</taxon>
        <taxon>Aphis</taxon>
        <taxon>Aphis</taxon>
    </lineage>
</organism>
<dbReference type="PANTHER" id="PTHR45749:SF21">
    <property type="entry name" value="DUF4371 DOMAIN-CONTAINING PROTEIN"/>
    <property type="match status" value="1"/>
</dbReference>
<evidence type="ECO:0000313" key="2">
    <source>
        <dbReference type="EMBL" id="KAE9530866.1"/>
    </source>
</evidence>
<keyword evidence="3" id="KW-1185">Reference proteome</keyword>
<proteinExistence type="predicted"/>
<feature type="non-terminal residue" evidence="2">
    <location>
        <position position="1"/>
    </location>
</feature>
<reference evidence="2 3" key="1">
    <citation type="submission" date="2019-08" db="EMBL/GenBank/DDBJ databases">
        <title>The genome of the soybean aphid Biotype 1, its phylome, world population structure and adaptation to the North American continent.</title>
        <authorList>
            <person name="Giordano R."/>
            <person name="Donthu R.K."/>
            <person name="Hernandez A.G."/>
            <person name="Wright C.L."/>
            <person name="Zimin A.V."/>
        </authorList>
    </citation>
    <scope>NUCLEOTIDE SEQUENCE [LARGE SCALE GENOMIC DNA]</scope>
    <source>
        <tissue evidence="2">Whole aphids</tissue>
    </source>
</reference>
<gene>
    <name evidence="2" type="ORF">AGLY_011328</name>
</gene>
<dbReference type="PANTHER" id="PTHR45749">
    <property type="match status" value="1"/>
</dbReference>
<dbReference type="InterPro" id="IPR006580">
    <property type="entry name" value="Znf_TTF"/>
</dbReference>
<evidence type="ECO:0000259" key="1">
    <source>
        <dbReference type="SMART" id="SM00597"/>
    </source>
</evidence>
<name>A0A6G0TD49_APHGL</name>
<comment type="caution">
    <text evidence="2">The sequence shown here is derived from an EMBL/GenBank/DDBJ whole genome shotgun (WGS) entry which is preliminary data.</text>
</comment>
<dbReference type="SMART" id="SM00597">
    <property type="entry name" value="ZnF_TTF"/>
    <property type="match status" value="1"/>
</dbReference>
<dbReference type="OrthoDB" id="6623864at2759"/>
<accession>A0A6G0TD49</accession>
<dbReference type="Proteomes" id="UP000475862">
    <property type="component" value="Unassembled WGS sequence"/>
</dbReference>
<protein>
    <recommendedName>
        <fullName evidence="1">TTF-type domain-containing protein</fullName>
    </recommendedName>
</protein>
<dbReference type="EMBL" id="VYZN01000042">
    <property type="protein sequence ID" value="KAE9530866.1"/>
    <property type="molecule type" value="Genomic_DNA"/>
</dbReference>
<evidence type="ECO:0000313" key="3">
    <source>
        <dbReference type="Proteomes" id="UP000475862"/>
    </source>
</evidence>
<dbReference type="AlphaFoldDB" id="A0A6G0TD49"/>
<sequence>IITLTVQNKLFEENTYFNNDPARFIKIKSWTPQLRNMVLKLSLCQSNKYKLENNIFPKNTYNRSFHSSWYTRKLIDNSYVNREWLTYSPKLDKIFCLYCILYSVKSNDAWIKNGFNYWKNVNHEVCETHIMASLKIKISSSCLPILPSLTEEHHRQVAINRDVVKQLIDITIFLAKHNLSFRGHSEGWENELKGNFKDMVVLLAQHSPTLSVHLSYLKSNARKEHSFISWERLNLFIESVAEYVLSVIKSQINTAKLFSTCIDSTFDVSHKKQLSFIVRYSFDGKIHERLLALTESSNTTGEALFEQFK</sequence>
<feature type="domain" description="TTF-type" evidence="1">
    <location>
        <begin position="61"/>
        <end position="155"/>
    </location>
</feature>